<dbReference type="AlphaFoldDB" id="A0A0C3C014"/>
<organism evidence="1 2">
    <name type="scientific">Hebeloma cylindrosporum</name>
    <dbReference type="NCBI Taxonomy" id="76867"/>
    <lineage>
        <taxon>Eukaryota</taxon>
        <taxon>Fungi</taxon>
        <taxon>Dikarya</taxon>
        <taxon>Basidiomycota</taxon>
        <taxon>Agaricomycotina</taxon>
        <taxon>Agaricomycetes</taxon>
        <taxon>Agaricomycetidae</taxon>
        <taxon>Agaricales</taxon>
        <taxon>Agaricineae</taxon>
        <taxon>Hymenogastraceae</taxon>
        <taxon>Hebeloma</taxon>
    </lineage>
</organism>
<evidence type="ECO:0000313" key="1">
    <source>
        <dbReference type="EMBL" id="KIM42205.1"/>
    </source>
</evidence>
<proteinExistence type="predicted"/>
<evidence type="ECO:0000313" key="2">
    <source>
        <dbReference type="Proteomes" id="UP000053424"/>
    </source>
</evidence>
<dbReference type="HOGENOM" id="CLU_2961015_0_0_1"/>
<protein>
    <submittedName>
        <fullName evidence="1">Uncharacterized protein</fullName>
    </submittedName>
</protein>
<keyword evidence="2" id="KW-1185">Reference proteome</keyword>
<gene>
    <name evidence="1" type="ORF">M413DRAFT_444656</name>
</gene>
<dbReference type="Proteomes" id="UP000053424">
    <property type="component" value="Unassembled WGS sequence"/>
</dbReference>
<sequence length="59" mass="6905">MPNFTSPFTYTYINLVALASPTKRIGIQRRYVSTTEKPVISIFNYGDLTIQDRWMNNFI</sequence>
<dbReference type="EMBL" id="KN831778">
    <property type="protein sequence ID" value="KIM42205.1"/>
    <property type="molecule type" value="Genomic_DNA"/>
</dbReference>
<accession>A0A0C3C014</accession>
<reference evidence="2" key="2">
    <citation type="submission" date="2015-01" db="EMBL/GenBank/DDBJ databases">
        <title>Evolutionary Origins and Diversification of the Mycorrhizal Mutualists.</title>
        <authorList>
            <consortium name="DOE Joint Genome Institute"/>
            <consortium name="Mycorrhizal Genomics Consortium"/>
            <person name="Kohler A."/>
            <person name="Kuo A."/>
            <person name="Nagy L.G."/>
            <person name="Floudas D."/>
            <person name="Copeland A."/>
            <person name="Barry K.W."/>
            <person name="Cichocki N."/>
            <person name="Veneault-Fourrey C."/>
            <person name="LaButti K."/>
            <person name="Lindquist E.A."/>
            <person name="Lipzen A."/>
            <person name="Lundell T."/>
            <person name="Morin E."/>
            <person name="Murat C."/>
            <person name="Riley R."/>
            <person name="Ohm R."/>
            <person name="Sun H."/>
            <person name="Tunlid A."/>
            <person name="Henrissat B."/>
            <person name="Grigoriev I.V."/>
            <person name="Hibbett D.S."/>
            <person name="Martin F."/>
        </authorList>
    </citation>
    <scope>NUCLEOTIDE SEQUENCE [LARGE SCALE GENOMIC DNA]</scope>
    <source>
        <strain evidence="2">h7</strain>
    </source>
</reference>
<name>A0A0C3C014_HEBCY</name>
<reference evidence="1 2" key="1">
    <citation type="submission" date="2014-04" db="EMBL/GenBank/DDBJ databases">
        <authorList>
            <consortium name="DOE Joint Genome Institute"/>
            <person name="Kuo A."/>
            <person name="Gay G."/>
            <person name="Dore J."/>
            <person name="Kohler A."/>
            <person name="Nagy L.G."/>
            <person name="Floudas D."/>
            <person name="Copeland A."/>
            <person name="Barry K.W."/>
            <person name="Cichocki N."/>
            <person name="Veneault-Fourrey C."/>
            <person name="LaButti K."/>
            <person name="Lindquist E.A."/>
            <person name="Lipzen A."/>
            <person name="Lundell T."/>
            <person name="Morin E."/>
            <person name="Murat C."/>
            <person name="Sun H."/>
            <person name="Tunlid A."/>
            <person name="Henrissat B."/>
            <person name="Grigoriev I.V."/>
            <person name="Hibbett D.S."/>
            <person name="Martin F."/>
            <person name="Nordberg H.P."/>
            <person name="Cantor M.N."/>
            <person name="Hua S.X."/>
        </authorList>
    </citation>
    <scope>NUCLEOTIDE SEQUENCE [LARGE SCALE GENOMIC DNA]</scope>
    <source>
        <strain evidence="2">h7</strain>
    </source>
</reference>